<protein>
    <submittedName>
        <fullName evidence="6">Regulatory GntR family protein</fullName>
    </submittedName>
</protein>
<dbReference type="InterPro" id="IPR036390">
    <property type="entry name" value="WH_DNA-bd_sf"/>
</dbReference>
<feature type="domain" description="HTH gntR-type" evidence="5">
    <location>
        <begin position="34"/>
        <end position="101"/>
    </location>
</feature>
<dbReference type="SUPFAM" id="SSF46785">
    <property type="entry name" value="Winged helix' DNA-binding domain"/>
    <property type="match status" value="1"/>
</dbReference>
<dbReference type="Gene3D" id="1.10.10.10">
    <property type="entry name" value="Winged helix-like DNA-binding domain superfamily/Winged helix DNA-binding domain"/>
    <property type="match status" value="1"/>
</dbReference>
<dbReference type="PANTHER" id="PTHR43537">
    <property type="entry name" value="TRANSCRIPTIONAL REGULATOR, GNTR FAMILY"/>
    <property type="match status" value="1"/>
</dbReference>
<dbReference type="SMART" id="SM00345">
    <property type="entry name" value="HTH_GNTR"/>
    <property type="match status" value="1"/>
</dbReference>
<evidence type="ECO:0000313" key="6">
    <source>
        <dbReference type="EMBL" id="RMB07673.1"/>
    </source>
</evidence>
<name>A0A3M0CVM3_9PROT</name>
<dbReference type="InterPro" id="IPR036388">
    <property type="entry name" value="WH-like_DNA-bd_sf"/>
</dbReference>
<dbReference type="GO" id="GO:0003677">
    <property type="term" value="F:DNA binding"/>
    <property type="evidence" value="ECO:0007669"/>
    <property type="project" value="UniProtKB-KW"/>
</dbReference>
<keyword evidence="7" id="KW-1185">Reference proteome</keyword>
<dbReference type="PROSITE" id="PS50949">
    <property type="entry name" value="HTH_GNTR"/>
    <property type="match status" value="1"/>
</dbReference>
<dbReference type="InterPro" id="IPR000524">
    <property type="entry name" value="Tscrpt_reg_HTH_GntR"/>
</dbReference>
<dbReference type="RefSeq" id="WP_121938473.1">
    <property type="nucleotide sequence ID" value="NZ_REFR01000011.1"/>
</dbReference>
<evidence type="ECO:0000256" key="1">
    <source>
        <dbReference type="ARBA" id="ARBA00023015"/>
    </source>
</evidence>
<feature type="compositionally biased region" description="Basic and acidic residues" evidence="4">
    <location>
        <begin position="20"/>
        <end position="36"/>
    </location>
</feature>
<comment type="caution">
    <text evidence="6">The sequence shown here is derived from an EMBL/GenBank/DDBJ whole genome shotgun (WGS) entry which is preliminary data.</text>
</comment>
<dbReference type="EMBL" id="REFR01000011">
    <property type="protein sequence ID" value="RMB07673.1"/>
    <property type="molecule type" value="Genomic_DNA"/>
</dbReference>
<keyword evidence="3" id="KW-0804">Transcription</keyword>
<evidence type="ECO:0000259" key="5">
    <source>
        <dbReference type="PROSITE" id="PS50949"/>
    </source>
</evidence>
<keyword evidence="1" id="KW-0805">Transcription regulation</keyword>
<sequence length="257" mass="28971">MQTLTDPNKTRPKTTQPQPPHRDGTQHHDDVPDAKGHTGVYDAIKAMVITHELGPGARIRLEPLADRLRVSNTPVREALIQLAAERVISDMPKAGFFTKDISEAETRDLYRLGQHLLDWSLAAATRNRQIPGLLKPPKLFDIGDRLADLPAGSIVEMMDDLFNHIARQSGNADIVHMTGNINDRTHYIRLQECTLVEDMATDVAALCALYYARELKALRPALNDFHEKRLALLPDVIRAVRQARTERHIRALQKQRP</sequence>
<dbReference type="InParanoid" id="A0A3M0CVM3"/>
<evidence type="ECO:0000256" key="2">
    <source>
        <dbReference type="ARBA" id="ARBA00023125"/>
    </source>
</evidence>
<accession>A0A3M0CVM3</accession>
<proteinExistence type="predicted"/>
<keyword evidence="2" id="KW-0238">DNA-binding</keyword>
<feature type="region of interest" description="Disordered" evidence="4">
    <location>
        <begin position="1"/>
        <end position="37"/>
    </location>
</feature>
<organism evidence="6 7">
    <name type="scientific">Eilatimonas milleporae</name>
    <dbReference type="NCBI Taxonomy" id="911205"/>
    <lineage>
        <taxon>Bacteria</taxon>
        <taxon>Pseudomonadati</taxon>
        <taxon>Pseudomonadota</taxon>
        <taxon>Alphaproteobacteria</taxon>
        <taxon>Kordiimonadales</taxon>
        <taxon>Kordiimonadaceae</taxon>
        <taxon>Eilatimonas</taxon>
    </lineage>
</organism>
<evidence type="ECO:0000256" key="3">
    <source>
        <dbReference type="ARBA" id="ARBA00023163"/>
    </source>
</evidence>
<gene>
    <name evidence="6" type="ORF">BXY39_1760</name>
</gene>
<evidence type="ECO:0000256" key="4">
    <source>
        <dbReference type="SAM" id="MobiDB-lite"/>
    </source>
</evidence>
<dbReference type="Pfam" id="PF00392">
    <property type="entry name" value="GntR"/>
    <property type="match status" value="1"/>
</dbReference>
<dbReference type="OrthoDB" id="8479543at2"/>
<dbReference type="PANTHER" id="PTHR43537:SF5">
    <property type="entry name" value="UXU OPERON TRANSCRIPTIONAL REGULATOR"/>
    <property type="match status" value="1"/>
</dbReference>
<evidence type="ECO:0000313" key="7">
    <source>
        <dbReference type="Proteomes" id="UP000271227"/>
    </source>
</evidence>
<dbReference type="GO" id="GO:0003700">
    <property type="term" value="F:DNA-binding transcription factor activity"/>
    <property type="evidence" value="ECO:0007669"/>
    <property type="project" value="InterPro"/>
</dbReference>
<reference evidence="6 7" key="1">
    <citation type="submission" date="2018-10" db="EMBL/GenBank/DDBJ databases">
        <title>Genomic Encyclopedia of Archaeal and Bacterial Type Strains, Phase II (KMG-II): from individual species to whole genera.</title>
        <authorList>
            <person name="Goeker M."/>
        </authorList>
    </citation>
    <scope>NUCLEOTIDE SEQUENCE [LARGE SCALE GENOMIC DNA]</scope>
    <source>
        <strain evidence="6 7">DSM 25217</strain>
    </source>
</reference>
<dbReference type="AlphaFoldDB" id="A0A3M0CVM3"/>
<dbReference type="Proteomes" id="UP000271227">
    <property type="component" value="Unassembled WGS sequence"/>
</dbReference>